<dbReference type="OrthoDB" id="9915020at2"/>
<sequence length="93" mass="10321">MTAIHQRTPVDEVFLDLVLDDSDLLRAEFDALITACWETPCQPPRRKLCPPVGGWAAPRPAARSQRDGFLPTDMSPARPPRGRQRGPPLAHLV</sequence>
<accession>A0A4R7SYV9</accession>
<evidence type="ECO:0000313" key="2">
    <source>
        <dbReference type="EMBL" id="TDU83916.1"/>
    </source>
</evidence>
<dbReference type="RefSeq" id="WP_133983508.1">
    <property type="nucleotide sequence ID" value="NZ_SOCE01000002.1"/>
</dbReference>
<proteinExistence type="predicted"/>
<evidence type="ECO:0000256" key="1">
    <source>
        <dbReference type="SAM" id="MobiDB-lite"/>
    </source>
</evidence>
<comment type="caution">
    <text evidence="2">The sequence shown here is derived from an EMBL/GenBank/DDBJ whole genome shotgun (WGS) entry which is preliminary data.</text>
</comment>
<evidence type="ECO:0000313" key="3">
    <source>
        <dbReference type="Proteomes" id="UP000295151"/>
    </source>
</evidence>
<dbReference type="AlphaFoldDB" id="A0A4R7SYV9"/>
<keyword evidence="3" id="KW-1185">Reference proteome</keyword>
<protein>
    <submittedName>
        <fullName evidence="2">Uncharacterized protein</fullName>
    </submittedName>
</protein>
<dbReference type="Proteomes" id="UP000295151">
    <property type="component" value="Unassembled WGS sequence"/>
</dbReference>
<organism evidence="2 3">
    <name type="scientific">Kribbella voronezhensis</name>
    <dbReference type="NCBI Taxonomy" id="2512212"/>
    <lineage>
        <taxon>Bacteria</taxon>
        <taxon>Bacillati</taxon>
        <taxon>Actinomycetota</taxon>
        <taxon>Actinomycetes</taxon>
        <taxon>Propionibacteriales</taxon>
        <taxon>Kribbellaceae</taxon>
        <taxon>Kribbella</taxon>
    </lineage>
</organism>
<reference evidence="2 3" key="1">
    <citation type="submission" date="2019-03" db="EMBL/GenBank/DDBJ databases">
        <title>Genomic Encyclopedia of Type Strains, Phase III (KMG-III): the genomes of soil and plant-associated and newly described type strains.</title>
        <authorList>
            <person name="Whitman W."/>
        </authorList>
    </citation>
    <scope>NUCLEOTIDE SEQUENCE [LARGE SCALE GENOMIC DNA]</scope>
    <source>
        <strain evidence="2 3">VKM Ac-2575</strain>
    </source>
</reference>
<name>A0A4R7SYV9_9ACTN</name>
<feature type="region of interest" description="Disordered" evidence="1">
    <location>
        <begin position="55"/>
        <end position="93"/>
    </location>
</feature>
<gene>
    <name evidence="2" type="ORF">EV138_6380</name>
</gene>
<dbReference type="EMBL" id="SOCE01000002">
    <property type="protein sequence ID" value="TDU83916.1"/>
    <property type="molecule type" value="Genomic_DNA"/>
</dbReference>